<evidence type="ECO:0000256" key="7">
    <source>
        <dbReference type="ARBA" id="ARBA00023136"/>
    </source>
</evidence>
<evidence type="ECO:0000256" key="4">
    <source>
        <dbReference type="ARBA" id="ARBA00022692"/>
    </source>
</evidence>
<keyword evidence="3" id="KW-1003">Cell membrane</keyword>
<name>A0A286GMJ5_9PROT</name>
<feature type="transmembrane region" description="Helical" evidence="8">
    <location>
        <begin position="146"/>
        <end position="168"/>
    </location>
</feature>
<dbReference type="Proteomes" id="UP000219621">
    <property type="component" value="Unassembled WGS sequence"/>
</dbReference>
<evidence type="ECO:0000256" key="2">
    <source>
        <dbReference type="ARBA" id="ARBA00007776"/>
    </source>
</evidence>
<feature type="transmembrane region" description="Helical" evidence="8">
    <location>
        <begin position="12"/>
        <end position="30"/>
    </location>
</feature>
<organism evidence="9 10">
    <name type="scientific">Caenispirillum bisanense</name>
    <dbReference type="NCBI Taxonomy" id="414052"/>
    <lineage>
        <taxon>Bacteria</taxon>
        <taxon>Pseudomonadati</taxon>
        <taxon>Pseudomonadota</taxon>
        <taxon>Alphaproteobacteria</taxon>
        <taxon>Rhodospirillales</taxon>
        <taxon>Novispirillaceae</taxon>
        <taxon>Caenispirillum</taxon>
    </lineage>
</organism>
<evidence type="ECO:0000313" key="10">
    <source>
        <dbReference type="Proteomes" id="UP000219621"/>
    </source>
</evidence>
<dbReference type="Pfam" id="PF04093">
    <property type="entry name" value="MreD"/>
    <property type="match status" value="1"/>
</dbReference>
<evidence type="ECO:0000256" key="6">
    <source>
        <dbReference type="ARBA" id="ARBA00022989"/>
    </source>
</evidence>
<comment type="similarity">
    <text evidence="2">Belongs to the MreD family.</text>
</comment>
<dbReference type="EMBL" id="OCNJ01000005">
    <property type="protein sequence ID" value="SOD96214.1"/>
    <property type="molecule type" value="Genomic_DNA"/>
</dbReference>
<protein>
    <submittedName>
        <fullName evidence="9">Rod shape-determining protein MreD</fullName>
    </submittedName>
</protein>
<evidence type="ECO:0000256" key="5">
    <source>
        <dbReference type="ARBA" id="ARBA00022960"/>
    </source>
</evidence>
<gene>
    <name evidence="9" type="ORF">SAMN05421508_105212</name>
</gene>
<keyword evidence="10" id="KW-1185">Reference proteome</keyword>
<evidence type="ECO:0000256" key="1">
    <source>
        <dbReference type="ARBA" id="ARBA00004651"/>
    </source>
</evidence>
<evidence type="ECO:0000256" key="8">
    <source>
        <dbReference type="SAM" id="Phobius"/>
    </source>
</evidence>
<feature type="transmembrane region" description="Helical" evidence="8">
    <location>
        <begin position="75"/>
        <end position="97"/>
    </location>
</feature>
<reference evidence="9 10" key="1">
    <citation type="submission" date="2017-09" db="EMBL/GenBank/DDBJ databases">
        <authorList>
            <person name="Ehlers B."/>
            <person name="Leendertz F.H."/>
        </authorList>
    </citation>
    <scope>NUCLEOTIDE SEQUENCE [LARGE SCALE GENOMIC DNA]</scope>
    <source>
        <strain evidence="9 10">USBA 140</strain>
    </source>
</reference>
<keyword evidence="5" id="KW-0133">Cell shape</keyword>
<evidence type="ECO:0000256" key="3">
    <source>
        <dbReference type="ARBA" id="ARBA00022475"/>
    </source>
</evidence>
<dbReference type="InterPro" id="IPR007227">
    <property type="entry name" value="Cell_shape_determining_MreD"/>
</dbReference>
<keyword evidence="7 8" id="KW-0472">Membrane</keyword>
<keyword evidence="4 8" id="KW-0812">Transmembrane</keyword>
<dbReference type="NCBIfam" id="TIGR03426">
    <property type="entry name" value="shape_MreD"/>
    <property type="match status" value="1"/>
</dbReference>
<comment type="subcellular location">
    <subcellularLocation>
        <location evidence="1">Cell membrane</location>
        <topology evidence="1">Multi-pass membrane protein</topology>
    </subcellularLocation>
</comment>
<accession>A0A286GMJ5</accession>
<evidence type="ECO:0000313" key="9">
    <source>
        <dbReference type="EMBL" id="SOD96214.1"/>
    </source>
</evidence>
<dbReference type="OrthoDB" id="7161178at2"/>
<feature type="transmembrane region" description="Helical" evidence="8">
    <location>
        <begin position="109"/>
        <end position="134"/>
    </location>
</feature>
<sequence>MRPTLWQRMDTMARHLVPFVLTLMLILLAATPTHLPGMVRVGPMLSLIGVYYWAVYRPDLMGYGSAFSLGLFEDILTGAPLGSGALMLLITTSIVVSQYKFFNGKSFAVTWWAFALVGLIAAGTKWLAVSLIYGLSADLQTVAVEYLLTLALYPVLGWLLARAQLYLIKDA</sequence>
<dbReference type="GO" id="GO:0005886">
    <property type="term" value="C:plasma membrane"/>
    <property type="evidence" value="ECO:0007669"/>
    <property type="project" value="UniProtKB-SubCell"/>
</dbReference>
<dbReference type="AlphaFoldDB" id="A0A286GMJ5"/>
<dbReference type="GO" id="GO:0008360">
    <property type="term" value="P:regulation of cell shape"/>
    <property type="evidence" value="ECO:0007669"/>
    <property type="project" value="UniProtKB-KW"/>
</dbReference>
<keyword evidence="6 8" id="KW-1133">Transmembrane helix</keyword>
<proteinExistence type="inferred from homology"/>